<dbReference type="RefSeq" id="WP_023383325.1">
    <property type="nucleotide sequence ID" value="NZ_AXUN02000199.1"/>
</dbReference>
<dbReference type="Pfam" id="PF01022">
    <property type="entry name" value="HTH_5"/>
    <property type="match status" value="1"/>
</dbReference>
<keyword evidence="3" id="KW-0804">Transcription</keyword>
<reference evidence="5 6" key="1">
    <citation type="journal article" date="2014" name="Genome Announc.">
        <title>Genome Sequence of Youngiibacter fragilis, the Type Strain of the Genus Youngiibacter.</title>
        <authorList>
            <person name="Wawrik C.B."/>
            <person name="Callaghan A.V."/>
            <person name="Stamps B.W."/>
            <person name="Wawrik B."/>
        </authorList>
    </citation>
    <scope>NUCLEOTIDE SEQUENCE [LARGE SCALE GENOMIC DNA]</scope>
    <source>
        <strain evidence="5 6">232.1</strain>
    </source>
</reference>
<dbReference type="SMART" id="SM00418">
    <property type="entry name" value="HTH_ARSR"/>
    <property type="match status" value="1"/>
</dbReference>
<evidence type="ECO:0000313" key="6">
    <source>
        <dbReference type="Proteomes" id="UP000017747"/>
    </source>
</evidence>
<protein>
    <submittedName>
        <fullName evidence="5">Transcriptional regulator</fullName>
    </submittedName>
</protein>
<keyword evidence="2" id="KW-0238">DNA-binding</keyword>
<proteinExistence type="predicted"/>
<dbReference type="Gene3D" id="1.10.10.10">
    <property type="entry name" value="Winged helix-like DNA-binding domain superfamily/Winged helix DNA-binding domain"/>
    <property type="match status" value="1"/>
</dbReference>
<accession>V7I0G9</accession>
<evidence type="ECO:0000256" key="1">
    <source>
        <dbReference type="ARBA" id="ARBA00023015"/>
    </source>
</evidence>
<dbReference type="NCBIfam" id="NF033788">
    <property type="entry name" value="HTH_metalloreg"/>
    <property type="match status" value="1"/>
</dbReference>
<dbReference type="GO" id="GO:0003677">
    <property type="term" value="F:DNA binding"/>
    <property type="evidence" value="ECO:0007669"/>
    <property type="project" value="UniProtKB-KW"/>
</dbReference>
<evidence type="ECO:0000256" key="2">
    <source>
        <dbReference type="ARBA" id="ARBA00023125"/>
    </source>
</evidence>
<dbReference type="InterPro" id="IPR036388">
    <property type="entry name" value="WH-like_DNA-bd_sf"/>
</dbReference>
<dbReference type="InterPro" id="IPR001845">
    <property type="entry name" value="HTH_ArsR_DNA-bd_dom"/>
</dbReference>
<dbReference type="InterPro" id="IPR051081">
    <property type="entry name" value="HTH_MetalResp_TranReg"/>
</dbReference>
<dbReference type="eggNOG" id="COG0640">
    <property type="taxonomic scope" value="Bacteria"/>
</dbReference>
<dbReference type="InterPro" id="IPR011991">
    <property type="entry name" value="ArsR-like_HTH"/>
</dbReference>
<evidence type="ECO:0000259" key="4">
    <source>
        <dbReference type="PROSITE" id="PS50987"/>
    </source>
</evidence>
<dbReference type="PRINTS" id="PR00778">
    <property type="entry name" value="HTHARSR"/>
</dbReference>
<dbReference type="InterPro" id="IPR036390">
    <property type="entry name" value="WH_DNA-bd_sf"/>
</dbReference>
<dbReference type="Proteomes" id="UP000017747">
    <property type="component" value="Unassembled WGS sequence"/>
</dbReference>
<feature type="domain" description="HTH arsR-type" evidence="4">
    <location>
        <begin position="1"/>
        <end position="97"/>
    </location>
</feature>
<dbReference type="AlphaFoldDB" id="V7I0G9"/>
<gene>
    <name evidence="5" type="ORF">T472_0215545</name>
</gene>
<dbReference type="OrthoDB" id="9798835at2"/>
<evidence type="ECO:0000256" key="3">
    <source>
        <dbReference type="ARBA" id="ARBA00023163"/>
    </source>
</evidence>
<keyword evidence="1" id="KW-0805">Transcription regulation</keyword>
<dbReference type="GO" id="GO:0003700">
    <property type="term" value="F:DNA-binding transcription factor activity"/>
    <property type="evidence" value="ECO:0007669"/>
    <property type="project" value="InterPro"/>
</dbReference>
<dbReference type="PANTHER" id="PTHR33154:SF18">
    <property type="entry name" value="ARSENICAL RESISTANCE OPERON REPRESSOR"/>
    <property type="match status" value="1"/>
</dbReference>
<evidence type="ECO:0000313" key="5">
    <source>
        <dbReference type="EMBL" id="ETA79720.1"/>
    </source>
</evidence>
<organism evidence="5 6">
    <name type="scientific">Youngiibacter fragilis 232.1</name>
    <dbReference type="NCBI Taxonomy" id="994573"/>
    <lineage>
        <taxon>Bacteria</taxon>
        <taxon>Bacillati</taxon>
        <taxon>Bacillota</taxon>
        <taxon>Clostridia</taxon>
        <taxon>Eubacteriales</taxon>
        <taxon>Clostridiaceae</taxon>
        <taxon>Youngiibacter</taxon>
    </lineage>
</organism>
<comment type="caution">
    <text evidence="5">The sequence shown here is derived from an EMBL/GenBank/DDBJ whole genome shotgun (WGS) entry which is preliminary data.</text>
</comment>
<dbReference type="CDD" id="cd00090">
    <property type="entry name" value="HTH_ARSR"/>
    <property type="match status" value="1"/>
</dbReference>
<keyword evidence="6" id="KW-1185">Reference proteome</keyword>
<dbReference type="EMBL" id="AXUN02000199">
    <property type="protein sequence ID" value="ETA79720.1"/>
    <property type="molecule type" value="Genomic_DNA"/>
</dbReference>
<dbReference type="PANTHER" id="PTHR33154">
    <property type="entry name" value="TRANSCRIPTIONAL REGULATOR, ARSR FAMILY"/>
    <property type="match status" value="1"/>
</dbReference>
<dbReference type="PATRIC" id="fig|994573.3.peg.2933"/>
<dbReference type="SUPFAM" id="SSF46785">
    <property type="entry name" value="Winged helix' DNA-binding domain"/>
    <property type="match status" value="1"/>
</dbReference>
<sequence>MDEKLKDAARIFKALCDENRLMIIENLKAGEECACNLLEEIPVGQSTLSHHMKILVDSGLVSARKDKKWTYYALNAEGFANAAAILDGIAEGIPELAETVSCSCN</sequence>
<name>V7I0G9_9CLOT</name>
<dbReference type="STRING" id="994573.T472_0215545"/>
<dbReference type="PROSITE" id="PS50987">
    <property type="entry name" value="HTH_ARSR_2"/>
    <property type="match status" value="1"/>
</dbReference>